<keyword evidence="3" id="KW-1185">Reference proteome</keyword>
<evidence type="ECO:0000313" key="2">
    <source>
        <dbReference type="EMBL" id="MCC2255926.1"/>
    </source>
</evidence>
<feature type="domain" description="DUF2779" evidence="1">
    <location>
        <begin position="244"/>
        <end position="369"/>
    </location>
</feature>
<dbReference type="InterPro" id="IPR021301">
    <property type="entry name" value="DUF2779"/>
</dbReference>
<evidence type="ECO:0000313" key="3">
    <source>
        <dbReference type="Proteomes" id="UP001198151"/>
    </source>
</evidence>
<sequence>MGLFGDFVEVPFGNLSNMVAKTKQLMDLQTPVIAEASFSTDGLFCSVDILKVLNDAEVELHEVKSSTSVHDIYYHDAAFQYYVLSKLGYKVRSCNIVHINNQYERNGELDIHELFTIKEVTADVIALQHEVEANIRMLREYMKQIEEPEDDIGEQCFSPYPCGFFAYCSRHLPTPNIFQVAGARTTTKLKCYRKGIVSFEDLNICDLLSGAQYKQIEHELFHYPPYIDKERIGEFMQTITYPLYFLDFESFQPAIPLYDHSHPYEQIVFQYSLHYIESEGGELKHKEFLAYPGEDPRRKLAEQLCADIPLDVCTTAYNMSFEKGRIRGLAALFPDLREHLMNIHDHIVDLMIPFQKKWYYCRAMQGSYSIKYVLPALFPDDPALDYHNLEGIHNGGEASDAFAKMEAMTEDEIEITREHLLKYCGLDTFAMVKVWEKLKEAI</sequence>
<evidence type="ECO:0000259" key="1">
    <source>
        <dbReference type="Pfam" id="PF11074"/>
    </source>
</evidence>
<comment type="caution">
    <text evidence="2">The sequence shown here is derived from an EMBL/GenBank/DDBJ whole genome shotgun (WGS) entry which is preliminary data.</text>
</comment>
<protein>
    <submittedName>
        <fullName evidence="2">DUF2779 domain-containing protein</fullName>
    </submittedName>
</protein>
<organism evidence="2 3">
    <name type="scientific">Ruminococcus turbiniformis</name>
    <dbReference type="NCBI Taxonomy" id="2881258"/>
    <lineage>
        <taxon>Bacteria</taxon>
        <taxon>Bacillati</taxon>
        <taxon>Bacillota</taxon>
        <taxon>Clostridia</taxon>
        <taxon>Eubacteriales</taxon>
        <taxon>Oscillospiraceae</taxon>
        <taxon>Ruminococcus</taxon>
    </lineage>
</organism>
<accession>A0ABS8G100</accession>
<gene>
    <name evidence="2" type="ORF">LKD70_16160</name>
</gene>
<name>A0ABS8G100_9FIRM</name>
<dbReference type="EMBL" id="JAJEQX010000041">
    <property type="protein sequence ID" value="MCC2255926.1"/>
    <property type="molecule type" value="Genomic_DNA"/>
</dbReference>
<dbReference type="Pfam" id="PF11074">
    <property type="entry name" value="DUF2779"/>
    <property type="match status" value="1"/>
</dbReference>
<reference evidence="2 3" key="1">
    <citation type="submission" date="2021-10" db="EMBL/GenBank/DDBJ databases">
        <title>Anaerobic single-cell dispensing facilitates the cultivation of human gut bacteria.</title>
        <authorList>
            <person name="Afrizal A."/>
        </authorList>
    </citation>
    <scope>NUCLEOTIDE SEQUENCE [LARGE SCALE GENOMIC DNA]</scope>
    <source>
        <strain evidence="2 3">CLA-AA-H200</strain>
    </source>
</reference>
<dbReference type="Proteomes" id="UP001198151">
    <property type="component" value="Unassembled WGS sequence"/>
</dbReference>
<proteinExistence type="predicted"/>
<dbReference type="RefSeq" id="WP_227708908.1">
    <property type="nucleotide sequence ID" value="NZ_JAJEQX010000041.1"/>
</dbReference>